<dbReference type="Pfam" id="PF01206">
    <property type="entry name" value="TusA"/>
    <property type="match status" value="1"/>
</dbReference>
<dbReference type="SUPFAM" id="SSF64307">
    <property type="entry name" value="SirA-like"/>
    <property type="match status" value="1"/>
</dbReference>
<gene>
    <name evidence="3" type="ORF">ACFL27_08465</name>
</gene>
<evidence type="ECO:0000259" key="2">
    <source>
        <dbReference type="PROSITE" id="PS01148"/>
    </source>
</evidence>
<dbReference type="Proteomes" id="UP001594351">
    <property type="component" value="Unassembled WGS sequence"/>
</dbReference>
<keyword evidence="4" id="KW-1185">Reference proteome</keyword>
<dbReference type="InterPro" id="IPR001455">
    <property type="entry name" value="TusA-like"/>
</dbReference>
<dbReference type="EMBL" id="JBHPBY010000083">
    <property type="protein sequence ID" value="MFC1850209.1"/>
    <property type="molecule type" value="Genomic_DNA"/>
</dbReference>
<dbReference type="Gene3D" id="3.30.110.40">
    <property type="entry name" value="TusA-like domain"/>
    <property type="match status" value="1"/>
</dbReference>
<accession>A0ABV6YVI6</accession>
<proteinExistence type="inferred from homology"/>
<reference evidence="3 4" key="1">
    <citation type="submission" date="2024-09" db="EMBL/GenBank/DDBJ databases">
        <title>Laminarin stimulates single cell rates of sulfate reduction while oxygen inhibits transcriptomic activity in coastal marine sediment.</title>
        <authorList>
            <person name="Lindsay M."/>
            <person name="Orcutt B."/>
            <person name="Emerson D."/>
            <person name="Stepanauskas R."/>
            <person name="D'Angelo T."/>
        </authorList>
    </citation>
    <scope>NUCLEOTIDE SEQUENCE [LARGE SCALE GENOMIC DNA]</scope>
    <source>
        <strain evidence="3">SAG AM-311-K15</strain>
    </source>
</reference>
<dbReference type="PANTHER" id="PTHR33279">
    <property type="entry name" value="SULFUR CARRIER PROTEIN YEDF-RELATED"/>
    <property type="match status" value="1"/>
</dbReference>
<dbReference type="InterPro" id="IPR036868">
    <property type="entry name" value="TusA-like_sf"/>
</dbReference>
<evidence type="ECO:0000313" key="4">
    <source>
        <dbReference type="Proteomes" id="UP001594351"/>
    </source>
</evidence>
<dbReference type="PANTHER" id="PTHR33279:SF6">
    <property type="entry name" value="SULFUR CARRIER PROTEIN YEDF-RELATED"/>
    <property type="match status" value="1"/>
</dbReference>
<name>A0ABV6YVI6_UNCC1</name>
<comment type="caution">
    <text evidence="3">The sequence shown here is derived from an EMBL/GenBank/DDBJ whole genome shotgun (WGS) entry which is preliminary data.</text>
</comment>
<evidence type="ECO:0000313" key="3">
    <source>
        <dbReference type="EMBL" id="MFC1850209.1"/>
    </source>
</evidence>
<dbReference type="PROSITE" id="PS01148">
    <property type="entry name" value="UPF0033"/>
    <property type="match status" value="1"/>
</dbReference>
<evidence type="ECO:0000256" key="1">
    <source>
        <dbReference type="ARBA" id="ARBA00008984"/>
    </source>
</evidence>
<sequence length="73" mass="8115">MATIILDTKGLKCPQPILKIAAKLPELSPGDILQVMADCPTFEDDVKKWCTRMKKTLLAVTKEGEVKIAQIQF</sequence>
<comment type="similarity">
    <text evidence="1">Belongs to the sulfur carrier protein TusA family.</text>
</comment>
<protein>
    <submittedName>
        <fullName evidence="3">Sulfurtransferase TusA family protein</fullName>
    </submittedName>
</protein>
<feature type="domain" description="UPF0033" evidence="2">
    <location>
        <begin position="6"/>
        <end position="30"/>
    </location>
</feature>
<dbReference type="CDD" id="cd00291">
    <property type="entry name" value="SirA_YedF_YeeD"/>
    <property type="match status" value="1"/>
</dbReference>
<organism evidence="3 4">
    <name type="scientific">candidate division CSSED10-310 bacterium</name>
    <dbReference type="NCBI Taxonomy" id="2855610"/>
    <lineage>
        <taxon>Bacteria</taxon>
        <taxon>Bacteria division CSSED10-310</taxon>
    </lineage>
</organism>